<dbReference type="NCBIfam" id="TIGR04057">
    <property type="entry name" value="SusC_RagA_signa"/>
    <property type="match status" value="1"/>
</dbReference>
<dbReference type="PROSITE" id="PS52016">
    <property type="entry name" value="TONB_DEPENDENT_REC_3"/>
    <property type="match status" value="1"/>
</dbReference>
<evidence type="ECO:0000256" key="2">
    <source>
        <dbReference type="PROSITE-ProRule" id="PRU01360"/>
    </source>
</evidence>
<evidence type="ECO:0000313" key="5">
    <source>
        <dbReference type="EMBL" id="MEJ2905601.1"/>
    </source>
</evidence>
<dbReference type="Gene3D" id="2.60.40.1120">
    <property type="entry name" value="Carboxypeptidase-like, regulatory domain"/>
    <property type="match status" value="1"/>
</dbReference>
<feature type="domain" description="TonB-dependent receptor plug" evidence="4">
    <location>
        <begin position="116"/>
        <end position="220"/>
    </location>
</feature>
<accession>A0ABU8NU04</accession>
<comment type="subcellular location">
    <subcellularLocation>
        <location evidence="2">Cell outer membrane</location>
        <topology evidence="2">Multi-pass membrane protein</topology>
    </subcellularLocation>
</comment>
<dbReference type="RefSeq" id="WP_172660434.1">
    <property type="nucleotide sequence ID" value="NZ_JABMKW010000012.1"/>
</dbReference>
<dbReference type="PANTHER" id="PTHR30069">
    <property type="entry name" value="TONB-DEPENDENT OUTER MEMBRANE RECEPTOR"/>
    <property type="match status" value="1"/>
</dbReference>
<keyword evidence="2" id="KW-0812">Transmembrane</keyword>
<reference evidence="5 6" key="1">
    <citation type="submission" date="2024-03" db="EMBL/GenBank/DDBJ databases">
        <title>Sequence of Lycoming College Course Isolates.</title>
        <authorList>
            <person name="Plotts O."/>
            <person name="Newman J."/>
        </authorList>
    </citation>
    <scope>NUCLEOTIDE SEQUENCE [LARGE SCALE GENOMIC DNA]</scope>
    <source>
        <strain evidence="5 6">CJB-3</strain>
    </source>
</reference>
<dbReference type="InterPro" id="IPR039426">
    <property type="entry name" value="TonB-dep_rcpt-like"/>
</dbReference>
<evidence type="ECO:0000259" key="4">
    <source>
        <dbReference type="Pfam" id="PF07715"/>
    </source>
</evidence>
<keyword evidence="2" id="KW-0813">Transport</keyword>
<evidence type="ECO:0000313" key="6">
    <source>
        <dbReference type="Proteomes" id="UP001378956"/>
    </source>
</evidence>
<gene>
    <name evidence="5" type="ORF">WAE58_24370</name>
</gene>
<sequence length="1052" mass="116722">MKKLKYLLTLFFLFPLILLAQQSVTISGKVTDAAGGLGIPGVSVRVKGTNNGTLTNSDGTFSLNVPGPDSYIQFTSVGFAPQEIQVNNKREFQIILKQDNNNLEELIVVGYGTQKKATVTGSVATLKGEELVVTKNESVVNMLTGKVPGIRVLQKTAEPGSYANNLNIRGFKSDPLIVIDGVIGGDQSTLGRMDPNEIESVSVLKDAAASIYGIRAAGGVILVTTKKGNKSGKVDINYSFNQSFQTFLGMPEGVGAVDYMLMTNEKNKHNFDANFISNQPPKFSYNDIKPWLDGTYKETNWIDLAFKDTAPQLMHNLNVNGGSDKISYFFNLGYQKQDGVFKSGDLNYDKYNFRSNVTVDITKGLKAQVLASGMMDEKNQPYTDLWTIYKYAWNQIPTKQVFANDNPLYPSVIDDNMNPAIITEADKVGLKTFKQKNFVGQLNLQYDIPGIKGLNAKALYNVDYNVSDNNEIRREYTLYTYKADTDTYLPSKVQSPSRVRRSYYTRFNTLSSLSLNYANTFFNDHNIAATLVYEQSHQTGDNFYAQRDTEIPVDYLFGGLPNGQMQGGMDINGLNDIAFQSIIGRLNYDYKGKYLAEFIFRRDGSNKYQPGTNDQFGFFPGVSVGWVVTKENFFRNLIPENILGSLKFRASYGKQGDERGRAFNYLSGFNYPVNSYIFGSSAVNGSSQRLGNPGLSWAVNTKKNIAVDFSFLGGKLDGTFEVFRSDRTGLEATPAVALPGTVGADVPQININSDRVQGMDLILSHRSTIGNVGLNISGNIGTTRAQWLNILQGRAGNERENWKNGQVNRYQNIWWGPEYAGQFTNYQQIYNYGVNMGGGNNGVIPGDYYYQDWNEDGEINDKDDHPIATNDIPLVNYGMSIGVAYKGFDVNVLLQGAAGVYVQYDELFAEPLAFERSSLTRFLDSWHTIDPNANIYDPNTQWTPGFYPAMGSPKAVGTKAVQNASYLRVKTLELGYTIPAAALQKIGVKKLRVYVNSYNLATFTGLKNYDPEHQGPKPNDRDINPGDPFSIALGGYTYPMNRTFNLGANITF</sequence>
<evidence type="ECO:0000256" key="3">
    <source>
        <dbReference type="SAM" id="SignalP"/>
    </source>
</evidence>
<keyword evidence="2" id="KW-0472">Membrane</keyword>
<organism evidence="5 6">
    <name type="scientific">Pedobacter panaciterrae</name>
    <dbReference type="NCBI Taxonomy" id="363849"/>
    <lineage>
        <taxon>Bacteria</taxon>
        <taxon>Pseudomonadati</taxon>
        <taxon>Bacteroidota</taxon>
        <taxon>Sphingobacteriia</taxon>
        <taxon>Sphingobacteriales</taxon>
        <taxon>Sphingobacteriaceae</taxon>
        <taxon>Pedobacter</taxon>
    </lineage>
</organism>
<keyword evidence="6" id="KW-1185">Reference proteome</keyword>
<dbReference type="InterPro" id="IPR023996">
    <property type="entry name" value="TonB-dep_OMP_SusC/RagA"/>
</dbReference>
<dbReference type="InterPro" id="IPR023997">
    <property type="entry name" value="TonB-dep_OMP_SusC/RagA_CS"/>
</dbReference>
<dbReference type="Proteomes" id="UP001378956">
    <property type="component" value="Unassembled WGS sequence"/>
</dbReference>
<dbReference type="NCBIfam" id="TIGR04056">
    <property type="entry name" value="OMP_RagA_SusC"/>
    <property type="match status" value="1"/>
</dbReference>
<dbReference type="PANTHER" id="PTHR30069:SF29">
    <property type="entry name" value="HEMOGLOBIN AND HEMOGLOBIN-HAPTOGLOBIN-BINDING PROTEIN 1-RELATED"/>
    <property type="match status" value="1"/>
</dbReference>
<name>A0ABU8NU04_9SPHI</name>
<keyword evidence="2" id="KW-0998">Cell outer membrane</keyword>
<dbReference type="Pfam" id="PF13715">
    <property type="entry name" value="CarbopepD_reg_2"/>
    <property type="match status" value="1"/>
</dbReference>
<keyword evidence="5" id="KW-0675">Receptor</keyword>
<dbReference type="SUPFAM" id="SSF56935">
    <property type="entry name" value="Porins"/>
    <property type="match status" value="1"/>
</dbReference>
<dbReference type="SUPFAM" id="SSF49464">
    <property type="entry name" value="Carboxypeptidase regulatory domain-like"/>
    <property type="match status" value="1"/>
</dbReference>
<dbReference type="InterPro" id="IPR012910">
    <property type="entry name" value="Plug_dom"/>
</dbReference>
<dbReference type="Gene3D" id="2.170.130.10">
    <property type="entry name" value="TonB-dependent receptor, plug domain"/>
    <property type="match status" value="1"/>
</dbReference>
<keyword evidence="2" id="KW-1134">Transmembrane beta strand</keyword>
<protein>
    <submittedName>
        <fullName evidence="5">TonB-dependent receptor</fullName>
    </submittedName>
</protein>
<dbReference type="Pfam" id="PF07715">
    <property type="entry name" value="Plug"/>
    <property type="match status" value="1"/>
</dbReference>
<feature type="signal peptide" evidence="3">
    <location>
        <begin position="1"/>
        <end position="20"/>
    </location>
</feature>
<dbReference type="InterPro" id="IPR008969">
    <property type="entry name" value="CarboxyPept-like_regulatory"/>
</dbReference>
<evidence type="ECO:0000256" key="1">
    <source>
        <dbReference type="ARBA" id="ARBA00022729"/>
    </source>
</evidence>
<comment type="caution">
    <text evidence="5">The sequence shown here is derived from an EMBL/GenBank/DDBJ whole genome shotgun (WGS) entry which is preliminary data.</text>
</comment>
<keyword evidence="1 3" id="KW-0732">Signal</keyword>
<dbReference type="InterPro" id="IPR037066">
    <property type="entry name" value="Plug_dom_sf"/>
</dbReference>
<comment type="similarity">
    <text evidence="2">Belongs to the TonB-dependent receptor family.</text>
</comment>
<feature type="chain" id="PRO_5045766271" evidence="3">
    <location>
        <begin position="21"/>
        <end position="1052"/>
    </location>
</feature>
<dbReference type="EMBL" id="JBBEUB010000013">
    <property type="protein sequence ID" value="MEJ2905601.1"/>
    <property type="molecule type" value="Genomic_DNA"/>
</dbReference>
<proteinExistence type="inferred from homology"/>